<dbReference type="AlphaFoldDB" id="A0A3P6DL33"/>
<accession>A0A3P6DL33</accession>
<organism evidence="1">
    <name type="scientific">Brassica oleracea</name>
    <name type="common">Wild cabbage</name>
    <dbReference type="NCBI Taxonomy" id="3712"/>
    <lineage>
        <taxon>Eukaryota</taxon>
        <taxon>Viridiplantae</taxon>
        <taxon>Streptophyta</taxon>
        <taxon>Embryophyta</taxon>
        <taxon>Tracheophyta</taxon>
        <taxon>Spermatophyta</taxon>
        <taxon>Magnoliopsida</taxon>
        <taxon>eudicotyledons</taxon>
        <taxon>Gunneridae</taxon>
        <taxon>Pentapetalae</taxon>
        <taxon>rosids</taxon>
        <taxon>malvids</taxon>
        <taxon>Brassicales</taxon>
        <taxon>Brassicaceae</taxon>
        <taxon>Brassiceae</taxon>
        <taxon>Brassica</taxon>
    </lineage>
</organism>
<evidence type="ECO:0000313" key="1">
    <source>
        <dbReference type="EMBL" id="VDD24221.1"/>
    </source>
</evidence>
<reference evidence="1" key="1">
    <citation type="submission" date="2018-11" db="EMBL/GenBank/DDBJ databases">
        <authorList>
            <consortium name="Genoscope - CEA"/>
            <person name="William W."/>
        </authorList>
    </citation>
    <scope>NUCLEOTIDE SEQUENCE</scope>
</reference>
<gene>
    <name evidence="1" type="ORF">BOLC2T10002H</name>
</gene>
<name>A0A3P6DL33_BRAOL</name>
<proteinExistence type="predicted"/>
<sequence length="73" mass="8013">MLLLLCPFGEQSRILPSPISRQHSLVEEPSRGIRGNYPFGDGWNNRCISSGILCWRSISKAYNGSSLGGLAFT</sequence>
<protein>
    <submittedName>
        <fullName evidence="1">Uncharacterized protein</fullName>
    </submittedName>
</protein>
<dbReference type="EMBL" id="LR031874">
    <property type="protein sequence ID" value="VDD24221.1"/>
    <property type="molecule type" value="Genomic_DNA"/>
</dbReference>